<evidence type="ECO:0000313" key="4">
    <source>
        <dbReference type="Proteomes" id="UP001500393"/>
    </source>
</evidence>
<evidence type="ECO:0000313" key="3">
    <source>
        <dbReference type="EMBL" id="GAA1593394.1"/>
    </source>
</evidence>
<protein>
    <recommendedName>
        <fullName evidence="2">Ribosomal protein mS38 C-terminal domain-containing protein</fullName>
    </recommendedName>
</protein>
<keyword evidence="4" id="KW-1185">Reference proteome</keyword>
<accession>A0ABN2E1F1</accession>
<feature type="region of interest" description="Disordered" evidence="1">
    <location>
        <begin position="21"/>
        <end position="49"/>
    </location>
</feature>
<comment type="caution">
    <text evidence="3">The sequence shown here is derived from an EMBL/GenBank/DDBJ whole genome shotgun (WGS) entry which is preliminary data.</text>
</comment>
<dbReference type="Proteomes" id="UP001500393">
    <property type="component" value="Unassembled WGS sequence"/>
</dbReference>
<feature type="domain" description="Ribosomal protein mS38 C-terminal" evidence="2">
    <location>
        <begin position="16"/>
        <end position="49"/>
    </location>
</feature>
<reference evidence="3 4" key="1">
    <citation type="journal article" date="2019" name="Int. J. Syst. Evol. Microbiol.">
        <title>The Global Catalogue of Microorganisms (GCM) 10K type strain sequencing project: providing services to taxonomists for standard genome sequencing and annotation.</title>
        <authorList>
            <consortium name="The Broad Institute Genomics Platform"/>
            <consortium name="The Broad Institute Genome Sequencing Center for Infectious Disease"/>
            <person name="Wu L."/>
            <person name="Ma J."/>
        </authorList>
    </citation>
    <scope>NUCLEOTIDE SEQUENCE [LARGE SCALE GENOMIC DNA]</scope>
    <source>
        <strain evidence="3 4">JCM 14969</strain>
    </source>
</reference>
<gene>
    <name evidence="3" type="ORF">GCM10009789_54230</name>
</gene>
<dbReference type="EMBL" id="BAAAOS010000039">
    <property type="protein sequence ID" value="GAA1593394.1"/>
    <property type="molecule type" value="Genomic_DNA"/>
</dbReference>
<dbReference type="Pfam" id="PF08213">
    <property type="entry name" value="COX24_C"/>
    <property type="match status" value="1"/>
</dbReference>
<name>A0ABN2E1F1_9ACTN</name>
<proteinExistence type="predicted"/>
<sequence>MRVGFADALFKFGRSTVGSVIKKRRKRMAKKKHRKLLKKTRVQRRKLGK</sequence>
<dbReference type="SMART" id="SM01155">
    <property type="entry name" value="DUF1713"/>
    <property type="match status" value="1"/>
</dbReference>
<evidence type="ECO:0000256" key="1">
    <source>
        <dbReference type="SAM" id="MobiDB-lite"/>
    </source>
</evidence>
<evidence type="ECO:0000259" key="2">
    <source>
        <dbReference type="SMART" id="SM01155"/>
    </source>
</evidence>
<dbReference type="InterPro" id="IPR013177">
    <property type="entry name" value="Ribosomal_mS38_C"/>
</dbReference>
<dbReference type="NCBIfam" id="NF047430">
    <property type="entry name" value="ribo_bS22"/>
    <property type="match status" value="1"/>
</dbReference>
<organism evidence="3 4">
    <name type="scientific">Kribbella sancticallisti</name>
    <dbReference type="NCBI Taxonomy" id="460087"/>
    <lineage>
        <taxon>Bacteria</taxon>
        <taxon>Bacillati</taxon>
        <taxon>Actinomycetota</taxon>
        <taxon>Actinomycetes</taxon>
        <taxon>Propionibacteriales</taxon>
        <taxon>Kribbellaceae</taxon>
        <taxon>Kribbella</taxon>
    </lineage>
</organism>